<organism evidence="1 2">
    <name type="scientific">Horticoccus luteus</name>
    <dbReference type="NCBI Taxonomy" id="2862869"/>
    <lineage>
        <taxon>Bacteria</taxon>
        <taxon>Pseudomonadati</taxon>
        <taxon>Verrucomicrobiota</taxon>
        <taxon>Opitutia</taxon>
        <taxon>Opitutales</taxon>
        <taxon>Opitutaceae</taxon>
        <taxon>Horticoccus</taxon>
    </lineage>
</organism>
<reference evidence="1" key="1">
    <citation type="submission" date="2021-08" db="EMBL/GenBank/DDBJ databases">
        <title>Genome of a novel bacterium of the phylum Verrucomicrobia, Oleiharenicola sp. KSB-15.</title>
        <authorList>
            <person name="Chung J.-H."/>
            <person name="Ahn J.-H."/>
            <person name="Yoon Y."/>
            <person name="Kim D.-Y."/>
            <person name="An S.-H."/>
            <person name="Park I."/>
            <person name="Yeon J."/>
        </authorList>
    </citation>
    <scope>NUCLEOTIDE SEQUENCE</scope>
    <source>
        <strain evidence="1">KSB-15</strain>
    </source>
</reference>
<proteinExistence type="predicted"/>
<dbReference type="Proteomes" id="UP000825051">
    <property type="component" value="Chromosome"/>
</dbReference>
<dbReference type="RefSeq" id="WP_220162750.1">
    <property type="nucleotide sequence ID" value="NZ_CP080507.1"/>
</dbReference>
<protein>
    <submittedName>
        <fullName evidence="1">Uncharacterized protein</fullName>
    </submittedName>
</protein>
<dbReference type="AlphaFoldDB" id="A0A8F9TX78"/>
<keyword evidence="2" id="KW-1185">Reference proteome</keyword>
<dbReference type="EMBL" id="CP080507">
    <property type="protein sequence ID" value="QYM79202.1"/>
    <property type="molecule type" value="Genomic_DNA"/>
</dbReference>
<dbReference type="KEGG" id="ole:K0B96_00880"/>
<accession>A0A8F9TX78</accession>
<dbReference type="Gene3D" id="3.20.20.80">
    <property type="entry name" value="Glycosidases"/>
    <property type="match status" value="2"/>
</dbReference>
<evidence type="ECO:0000313" key="2">
    <source>
        <dbReference type="Proteomes" id="UP000825051"/>
    </source>
</evidence>
<sequence>MAANSGLSGEFKAATMRGAAGFFRVAQHRSGAWWLIDPAGEPWWGRAVNGVDAAADAGPEHPVAQLRRWGANALGAGAAAELRGDGLPFLANADFCAAGAVIRGSRVVLPDVFDPAWARAARTHAAAKGADLAGRTDVLGWLTDTGIEWGETAASGRPMLLQTCLSLEPGFAAYHAAWEFVLAGHGGRIEPLARAWQVPLANREGVRELTRGDRGIGSRGYLRDEARWAREFARRYFMLTSAALRAAVPEHLIFGARARRGSDPAVRREAVYPAVDVTCGRADEVGLGATGPVWVDGFSWAKEAFWAAPTARRARKSTSVERMMRQGRAALEQLARHPAVVGFAWSRWRDEPAEQPPFAQGLVHTNGVEAREHTELLTEVNLRAENLRRAAGAGKVAECR</sequence>
<gene>
    <name evidence="1" type="ORF">K0B96_00880</name>
</gene>
<name>A0A8F9TX78_9BACT</name>
<evidence type="ECO:0000313" key="1">
    <source>
        <dbReference type="EMBL" id="QYM79202.1"/>
    </source>
</evidence>